<evidence type="ECO:0000313" key="1">
    <source>
        <dbReference type="EMBL" id="KAL2288243.1"/>
    </source>
</evidence>
<sequence length="168" mass="17830">MEKSCTFQTLVIPFLQSSACPGLFCALSQLPQPLQLLLVVMAMTSRSAGLRSVASRSSPALSSRLAGTPLPRRTFATSAPRASVLAAFKVPKIANEPNHHYAKGSSQREGLLSTVQKVKSNGTVNVPIVVGGKEVSTSSTLVSPPPRFDLASSHVYPHRSQQHPLASN</sequence>
<accession>A0ABR4F0N0</accession>
<name>A0ABR4F0N0_9PEZI</name>
<gene>
    <name evidence="1" type="ORF">FJTKL_04316</name>
</gene>
<protein>
    <submittedName>
        <fullName evidence="1">Uncharacterized protein</fullName>
    </submittedName>
</protein>
<reference evidence="1 2" key="1">
    <citation type="submission" date="2024-03" db="EMBL/GenBank/DDBJ databases">
        <title>A high-quality draft genome sequence of Diaporthe vaccinii, a causative agent of upright dieback and viscid rot disease in cranberry plants.</title>
        <authorList>
            <person name="Sarrasin M."/>
            <person name="Lang B.F."/>
            <person name="Burger G."/>
        </authorList>
    </citation>
    <scope>NUCLEOTIDE SEQUENCE [LARGE SCALE GENOMIC DNA]</scope>
    <source>
        <strain evidence="1 2">IS7</strain>
    </source>
</reference>
<dbReference type="Proteomes" id="UP001600888">
    <property type="component" value="Unassembled WGS sequence"/>
</dbReference>
<keyword evidence="2" id="KW-1185">Reference proteome</keyword>
<organism evidence="1 2">
    <name type="scientific">Diaporthe vaccinii</name>
    <dbReference type="NCBI Taxonomy" id="105482"/>
    <lineage>
        <taxon>Eukaryota</taxon>
        <taxon>Fungi</taxon>
        <taxon>Dikarya</taxon>
        <taxon>Ascomycota</taxon>
        <taxon>Pezizomycotina</taxon>
        <taxon>Sordariomycetes</taxon>
        <taxon>Sordariomycetidae</taxon>
        <taxon>Diaporthales</taxon>
        <taxon>Diaporthaceae</taxon>
        <taxon>Diaporthe</taxon>
        <taxon>Diaporthe eres species complex</taxon>
    </lineage>
</organism>
<evidence type="ECO:0000313" key="2">
    <source>
        <dbReference type="Proteomes" id="UP001600888"/>
    </source>
</evidence>
<proteinExistence type="predicted"/>
<dbReference type="EMBL" id="JBAWTH010000017">
    <property type="protein sequence ID" value="KAL2288243.1"/>
    <property type="molecule type" value="Genomic_DNA"/>
</dbReference>
<comment type="caution">
    <text evidence="1">The sequence shown here is derived from an EMBL/GenBank/DDBJ whole genome shotgun (WGS) entry which is preliminary data.</text>
</comment>